<protein>
    <submittedName>
        <fullName evidence="2">Uncharacterized protein</fullName>
    </submittedName>
</protein>
<comment type="caution">
    <text evidence="2">The sequence shown here is derived from an EMBL/GenBank/DDBJ whole genome shotgun (WGS) entry which is preliminary data.</text>
</comment>
<evidence type="ECO:0000313" key="3">
    <source>
        <dbReference type="Proteomes" id="UP001229421"/>
    </source>
</evidence>
<name>A0AAD8K515_TARER</name>
<keyword evidence="3" id="KW-1185">Reference proteome</keyword>
<evidence type="ECO:0000256" key="1">
    <source>
        <dbReference type="SAM" id="Phobius"/>
    </source>
</evidence>
<keyword evidence="1" id="KW-1133">Transmembrane helix</keyword>
<reference evidence="2" key="1">
    <citation type="journal article" date="2023" name="bioRxiv">
        <title>Improved chromosome-level genome assembly for marigold (Tagetes erecta).</title>
        <authorList>
            <person name="Jiang F."/>
            <person name="Yuan L."/>
            <person name="Wang S."/>
            <person name="Wang H."/>
            <person name="Xu D."/>
            <person name="Wang A."/>
            <person name="Fan W."/>
        </authorList>
    </citation>
    <scope>NUCLEOTIDE SEQUENCE</scope>
    <source>
        <strain evidence="2">WSJ</strain>
        <tissue evidence="2">Leaf</tissue>
    </source>
</reference>
<keyword evidence="1" id="KW-0812">Transmembrane</keyword>
<dbReference type="PANTHER" id="PTHR38225">
    <property type="entry name" value="PROTEIN, PUTATIVE-RELATED"/>
    <property type="match status" value="1"/>
</dbReference>
<sequence length="127" mass="14146">MKGLASISSLPPFSCTCYWPKSQRFLQVRSQSFKDEGSSSNMVDANLGVLRARMEQVMKNERLEYTTPRTMNNIGWNRGDYETQDKNGNDATLMLEVVGLVGGSIGLVFLFGSLMIYFVAVLVHLGL</sequence>
<feature type="transmembrane region" description="Helical" evidence="1">
    <location>
        <begin position="97"/>
        <end position="123"/>
    </location>
</feature>
<proteinExistence type="predicted"/>
<dbReference type="PANTHER" id="PTHR38225:SF3">
    <property type="entry name" value="RX N-TERMINAL DOMAIN-CONTAINING PROTEIN"/>
    <property type="match status" value="1"/>
</dbReference>
<dbReference type="Proteomes" id="UP001229421">
    <property type="component" value="Unassembled WGS sequence"/>
</dbReference>
<gene>
    <name evidence="2" type="ORF">QVD17_31871</name>
</gene>
<dbReference type="AlphaFoldDB" id="A0AAD8K515"/>
<dbReference type="EMBL" id="JAUHHV010000008">
    <property type="protein sequence ID" value="KAK1416083.1"/>
    <property type="molecule type" value="Genomic_DNA"/>
</dbReference>
<evidence type="ECO:0000313" key="2">
    <source>
        <dbReference type="EMBL" id="KAK1416083.1"/>
    </source>
</evidence>
<accession>A0AAD8K515</accession>
<organism evidence="2 3">
    <name type="scientific">Tagetes erecta</name>
    <name type="common">African marigold</name>
    <dbReference type="NCBI Taxonomy" id="13708"/>
    <lineage>
        <taxon>Eukaryota</taxon>
        <taxon>Viridiplantae</taxon>
        <taxon>Streptophyta</taxon>
        <taxon>Embryophyta</taxon>
        <taxon>Tracheophyta</taxon>
        <taxon>Spermatophyta</taxon>
        <taxon>Magnoliopsida</taxon>
        <taxon>eudicotyledons</taxon>
        <taxon>Gunneridae</taxon>
        <taxon>Pentapetalae</taxon>
        <taxon>asterids</taxon>
        <taxon>campanulids</taxon>
        <taxon>Asterales</taxon>
        <taxon>Asteraceae</taxon>
        <taxon>Asteroideae</taxon>
        <taxon>Heliantheae alliance</taxon>
        <taxon>Tageteae</taxon>
        <taxon>Tagetes</taxon>
    </lineage>
</organism>
<keyword evidence="1" id="KW-0472">Membrane</keyword>